<accession>L9LA39</accession>
<keyword evidence="4" id="KW-1185">Reference proteome</keyword>
<reference evidence="4" key="1">
    <citation type="submission" date="2012-07" db="EMBL/GenBank/DDBJ databases">
        <title>Genome of the Chinese tree shrew, a rising model animal genetically related to primates.</title>
        <authorList>
            <person name="Zhang G."/>
            <person name="Fan Y."/>
            <person name="Yao Y."/>
            <person name="Huang Z."/>
        </authorList>
    </citation>
    <scope>NUCLEOTIDE SEQUENCE [LARGE SCALE GENOMIC DNA]</scope>
</reference>
<dbReference type="Proteomes" id="UP000011518">
    <property type="component" value="Unassembled WGS sequence"/>
</dbReference>
<feature type="region of interest" description="Disordered" evidence="1">
    <location>
        <begin position="1"/>
        <end position="64"/>
    </location>
</feature>
<keyword evidence="2" id="KW-1133">Transmembrane helix</keyword>
<evidence type="ECO:0000256" key="1">
    <source>
        <dbReference type="SAM" id="MobiDB-lite"/>
    </source>
</evidence>
<sequence>MSYSVLHGEEISMHREGVRTSTAKEQKASVGGRGSTEQAAQGHPRFTERLDRPSGQEMRPTAQEDAQECSVVNAIIIFAVIIVAGLLST</sequence>
<organism evidence="3 4">
    <name type="scientific">Tupaia chinensis</name>
    <name type="common">Chinese tree shrew</name>
    <name type="synonym">Tupaia belangeri chinensis</name>
    <dbReference type="NCBI Taxonomy" id="246437"/>
    <lineage>
        <taxon>Eukaryota</taxon>
        <taxon>Metazoa</taxon>
        <taxon>Chordata</taxon>
        <taxon>Craniata</taxon>
        <taxon>Vertebrata</taxon>
        <taxon>Euteleostomi</taxon>
        <taxon>Mammalia</taxon>
        <taxon>Eutheria</taxon>
        <taxon>Euarchontoglires</taxon>
        <taxon>Scandentia</taxon>
        <taxon>Tupaiidae</taxon>
        <taxon>Tupaia</taxon>
    </lineage>
</organism>
<evidence type="ECO:0000313" key="3">
    <source>
        <dbReference type="EMBL" id="ELW71504.1"/>
    </source>
</evidence>
<feature type="transmembrane region" description="Helical" evidence="2">
    <location>
        <begin position="69"/>
        <end position="87"/>
    </location>
</feature>
<reference evidence="4" key="2">
    <citation type="journal article" date="2013" name="Nat. Commun.">
        <title>Genome of the Chinese tree shrew.</title>
        <authorList>
            <person name="Fan Y."/>
            <person name="Huang Z.Y."/>
            <person name="Cao C.C."/>
            <person name="Chen C.S."/>
            <person name="Chen Y.X."/>
            <person name="Fan D.D."/>
            <person name="He J."/>
            <person name="Hou H.L."/>
            <person name="Hu L."/>
            <person name="Hu X.T."/>
            <person name="Jiang X.T."/>
            <person name="Lai R."/>
            <person name="Lang Y.S."/>
            <person name="Liang B."/>
            <person name="Liao S.G."/>
            <person name="Mu D."/>
            <person name="Ma Y.Y."/>
            <person name="Niu Y.Y."/>
            <person name="Sun X.Q."/>
            <person name="Xia J.Q."/>
            <person name="Xiao J."/>
            <person name="Xiong Z.Q."/>
            <person name="Xu L."/>
            <person name="Yang L."/>
            <person name="Zhang Y."/>
            <person name="Zhao W."/>
            <person name="Zhao X.D."/>
            <person name="Zheng Y.T."/>
            <person name="Zhou J.M."/>
            <person name="Zhu Y.B."/>
            <person name="Zhang G.J."/>
            <person name="Wang J."/>
            <person name="Yao Y.G."/>
        </authorList>
    </citation>
    <scope>NUCLEOTIDE SEQUENCE [LARGE SCALE GENOMIC DNA]</scope>
</reference>
<dbReference type="InParanoid" id="L9LA39"/>
<proteinExistence type="predicted"/>
<name>L9LA39_TUPCH</name>
<dbReference type="AlphaFoldDB" id="L9LA39"/>
<protein>
    <submittedName>
        <fullName evidence="3">Uncharacterized protein</fullName>
    </submittedName>
</protein>
<keyword evidence="2" id="KW-0812">Transmembrane</keyword>
<keyword evidence="2" id="KW-0472">Membrane</keyword>
<feature type="compositionally biased region" description="Basic and acidic residues" evidence="1">
    <location>
        <begin position="7"/>
        <end position="27"/>
    </location>
</feature>
<gene>
    <name evidence="3" type="ORF">TREES_T100006249</name>
</gene>
<feature type="compositionally biased region" description="Basic and acidic residues" evidence="1">
    <location>
        <begin position="45"/>
        <end position="54"/>
    </location>
</feature>
<evidence type="ECO:0000313" key="4">
    <source>
        <dbReference type="Proteomes" id="UP000011518"/>
    </source>
</evidence>
<dbReference type="EMBL" id="KB320462">
    <property type="protein sequence ID" value="ELW71504.1"/>
    <property type="molecule type" value="Genomic_DNA"/>
</dbReference>
<evidence type="ECO:0000256" key="2">
    <source>
        <dbReference type="SAM" id="Phobius"/>
    </source>
</evidence>